<dbReference type="PANTHER" id="PTHR18964">
    <property type="entry name" value="ROK (REPRESSOR, ORF, KINASE) FAMILY"/>
    <property type="match status" value="1"/>
</dbReference>
<dbReference type="OrthoDB" id="9810372at2"/>
<dbReference type="Pfam" id="PF00480">
    <property type="entry name" value="ROK"/>
    <property type="match status" value="1"/>
</dbReference>
<dbReference type="AlphaFoldDB" id="A0A2S9J7D5"/>
<dbReference type="Gene3D" id="3.30.420.40">
    <property type="match status" value="2"/>
</dbReference>
<dbReference type="InterPro" id="IPR049874">
    <property type="entry name" value="ROK_cs"/>
</dbReference>
<dbReference type="EMBL" id="PVBQ01000003">
    <property type="protein sequence ID" value="PRD48649.1"/>
    <property type="molecule type" value="Genomic_DNA"/>
</dbReference>
<keyword evidence="2" id="KW-0808">Transferase</keyword>
<protein>
    <submittedName>
        <fullName evidence="2">Sugar kinase</fullName>
    </submittedName>
</protein>
<dbReference type="PROSITE" id="PS01125">
    <property type="entry name" value="ROK"/>
    <property type="match status" value="1"/>
</dbReference>
<evidence type="ECO:0000313" key="3">
    <source>
        <dbReference type="Proteomes" id="UP000239711"/>
    </source>
</evidence>
<dbReference type="InterPro" id="IPR043129">
    <property type="entry name" value="ATPase_NBD"/>
</dbReference>
<dbReference type="SUPFAM" id="SSF46785">
    <property type="entry name" value="Winged helix' DNA-binding domain"/>
    <property type="match status" value="1"/>
</dbReference>
<dbReference type="InterPro" id="IPR036388">
    <property type="entry name" value="WH-like_DNA-bd_sf"/>
</dbReference>
<evidence type="ECO:0000256" key="1">
    <source>
        <dbReference type="ARBA" id="ARBA00006479"/>
    </source>
</evidence>
<sequence length="419" mass="45838">MSPTDPLLGTIDQDIVDMGNVDRKKYAQKINLIKQLYENGPSSILELFTKLGISHPTCQGLVAELTDLDLIEKKGKGMSVGGRKPDLYGLKDGCYYVVSIDMERFHVRAAIFDNNNNNIGGIRQLPLSISKDISALNTIRDFIDALIRDLNVDTSKILGIGMSMPGLISSEEYINYTYLSEGDFNLKENLEQMFPYPVFIENDVKSATIAESRHGLAKDRKDALVVLLDWGIGLGIIMDGKVRKGAKGFSGEIGHMPFVDDGALCYCGKRGCLETVASGIALARMVKEGIRSGQHSLLNRLSGQEINEIEPHIVIEAANQGDQFAISMLSRLGNSLGKGIATLIQLFNPEVIILGGKIAEAKQYITIPIIQSINTYSMAKIREDTKVTLSELRRDASLLGNISIVIDGILEAQMKKASS</sequence>
<dbReference type="SUPFAM" id="SSF53067">
    <property type="entry name" value="Actin-like ATPase domain"/>
    <property type="match status" value="1"/>
</dbReference>
<organism evidence="2 3">
    <name type="scientific">Sphingobacterium haloxyli</name>
    <dbReference type="NCBI Taxonomy" id="2100533"/>
    <lineage>
        <taxon>Bacteria</taxon>
        <taxon>Pseudomonadati</taxon>
        <taxon>Bacteroidota</taxon>
        <taxon>Sphingobacteriia</taxon>
        <taxon>Sphingobacteriales</taxon>
        <taxon>Sphingobacteriaceae</taxon>
        <taxon>Sphingobacterium</taxon>
    </lineage>
</organism>
<keyword evidence="2" id="KW-0418">Kinase</keyword>
<gene>
    <name evidence="2" type="ORF">C5745_05480</name>
</gene>
<comment type="similarity">
    <text evidence="1">Belongs to the ROK (NagC/XylR) family.</text>
</comment>
<evidence type="ECO:0000313" key="2">
    <source>
        <dbReference type="EMBL" id="PRD48649.1"/>
    </source>
</evidence>
<dbReference type="Gene3D" id="1.10.10.10">
    <property type="entry name" value="Winged helix-like DNA-binding domain superfamily/Winged helix DNA-binding domain"/>
    <property type="match status" value="1"/>
</dbReference>
<dbReference type="InterPro" id="IPR000600">
    <property type="entry name" value="ROK"/>
</dbReference>
<comment type="caution">
    <text evidence="2">The sequence shown here is derived from an EMBL/GenBank/DDBJ whole genome shotgun (WGS) entry which is preliminary data.</text>
</comment>
<proteinExistence type="inferred from homology"/>
<keyword evidence="3" id="KW-1185">Reference proteome</keyword>
<dbReference type="PANTHER" id="PTHR18964:SF149">
    <property type="entry name" value="BIFUNCTIONAL UDP-N-ACETYLGLUCOSAMINE 2-EPIMERASE_N-ACETYLMANNOSAMINE KINASE"/>
    <property type="match status" value="1"/>
</dbReference>
<dbReference type="GO" id="GO:0016301">
    <property type="term" value="F:kinase activity"/>
    <property type="evidence" value="ECO:0007669"/>
    <property type="project" value="UniProtKB-KW"/>
</dbReference>
<accession>A0A2S9J7D5</accession>
<dbReference type="RefSeq" id="WP_105715969.1">
    <property type="nucleotide sequence ID" value="NZ_PVBQ01000003.1"/>
</dbReference>
<dbReference type="InterPro" id="IPR036390">
    <property type="entry name" value="WH_DNA-bd_sf"/>
</dbReference>
<dbReference type="Proteomes" id="UP000239711">
    <property type="component" value="Unassembled WGS sequence"/>
</dbReference>
<name>A0A2S9J7D5_9SPHI</name>
<reference evidence="2 3" key="1">
    <citation type="submission" date="2018-02" db="EMBL/GenBank/DDBJ databases">
        <title>The draft genome of Sphingobacterium sp. 5JN-11.</title>
        <authorList>
            <person name="Liu L."/>
            <person name="Li L."/>
            <person name="Liang L."/>
            <person name="Zhang X."/>
            <person name="Wang T."/>
        </authorList>
    </citation>
    <scope>NUCLEOTIDE SEQUENCE [LARGE SCALE GENOMIC DNA]</scope>
    <source>
        <strain evidence="2 3">5JN-11</strain>
    </source>
</reference>